<dbReference type="EMBL" id="BLAL01000012">
    <property type="protein sequence ID" value="GES74359.1"/>
    <property type="molecule type" value="Genomic_DNA"/>
</dbReference>
<comment type="caution">
    <text evidence="2">The sequence shown here is derived from an EMBL/GenBank/DDBJ whole genome shotgun (WGS) entry which is preliminary data.</text>
</comment>
<accession>A0A8H3QES1</accession>
<proteinExistence type="predicted"/>
<evidence type="ECO:0000313" key="2">
    <source>
        <dbReference type="EMBL" id="GES74359.1"/>
    </source>
</evidence>
<protein>
    <submittedName>
        <fullName evidence="2">Uncharacterized protein</fullName>
    </submittedName>
</protein>
<organism evidence="2 3">
    <name type="scientific">Rhizophagus clarus</name>
    <dbReference type="NCBI Taxonomy" id="94130"/>
    <lineage>
        <taxon>Eukaryota</taxon>
        <taxon>Fungi</taxon>
        <taxon>Fungi incertae sedis</taxon>
        <taxon>Mucoromycota</taxon>
        <taxon>Glomeromycotina</taxon>
        <taxon>Glomeromycetes</taxon>
        <taxon>Glomerales</taxon>
        <taxon>Glomeraceae</taxon>
        <taxon>Rhizophagus</taxon>
    </lineage>
</organism>
<dbReference type="AlphaFoldDB" id="A0A8H3QES1"/>
<dbReference type="Proteomes" id="UP000615446">
    <property type="component" value="Unassembled WGS sequence"/>
</dbReference>
<evidence type="ECO:0000256" key="1">
    <source>
        <dbReference type="SAM" id="MobiDB-lite"/>
    </source>
</evidence>
<evidence type="ECO:0000313" key="3">
    <source>
        <dbReference type="Proteomes" id="UP000615446"/>
    </source>
</evidence>
<sequence>MASGAKSVSELISGKCNRVNQCRVLKEKLGKYYEYYGTFKDKLVTFMKKNTGRQNTTVQDESRKTTNVTSSK</sequence>
<feature type="region of interest" description="Disordered" evidence="1">
    <location>
        <begin position="51"/>
        <end position="72"/>
    </location>
</feature>
<feature type="compositionally biased region" description="Polar residues" evidence="1">
    <location>
        <begin position="52"/>
        <end position="72"/>
    </location>
</feature>
<name>A0A8H3QES1_9GLOM</name>
<gene>
    <name evidence="2" type="ORF">RCL2_000184100</name>
</gene>
<reference evidence="2" key="1">
    <citation type="submission" date="2019-10" db="EMBL/GenBank/DDBJ databases">
        <title>Conservation and host-specific expression of non-tandemly repeated heterogenous ribosome RNA gene in arbuscular mycorrhizal fungi.</title>
        <authorList>
            <person name="Maeda T."/>
            <person name="Kobayashi Y."/>
            <person name="Nakagawa T."/>
            <person name="Ezawa T."/>
            <person name="Yamaguchi K."/>
            <person name="Bino T."/>
            <person name="Nishimoto Y."/>
            <person name="Shigenobu S."/>
            <person name="Kawaguchi M."/>
        </authorList>
    </citation>
    <scope>NUCLEOTIDE SEQUENCE</scope>
    <source>
        <strain evidence="2">HR1</strain>
    </source>
</reference>